<reference evidence="2" key="1">
    <citation type="journal article" date="2019" name="Int. J. Syst. Evol. Microbiol.">
        <title>The Global Catalogue of Microorganisms (GCM) 10K type strain sequencing project: providing services to taxonomists for standard genome sequencing and annotation.</title>
        <authorList>
            <consortium name="The Broad Institute Genomics Platform"/>
            <consortium name="The Broad Institute Genome Sequencing Center for Infectious Disease"/>
            <person name="Wu L."/>
            <person name="Ma J."/>
        </authorList>
    </citation>
    <scope>NUCLEOTIDE SEQUENCE [LARGE SCALE GENOMIC DNA]</scope>
    <source>
        <strain evidence="2">CCUG 63830</strain>
    </source>
</reference>
<dbReference type="EMBL" id="JBHSWB010000002">
    <property type="protein sequence ID" value="MFC6662566.1"/>
    <property type="molecule type" value="Genomic_DNA"/>
</dbReference>
<gene>
    <name evidence="1" type="ORF">ACFP90_21150</name>
</gene>
<dbReference type="Proteomes" id="UP001596317">
    <property type="component" value="Unassembled WGS sequence"/>
</dbReference>
<keyword evidence="2" id="KW-1185">Reference proteome</keyword>
<protein>
    <submittedName>
        <fullName evidence="1">Uncharacterized protein</fullName>
    </submittedName>
</protein>
<accession>A0ABW1ZNU8</accession>
<evidence type="ECO:0000313" key="2">
    <source>
        <dbReference type="Proteomes" id="UP001596317"/>
    </source>
</evidence>
<dbReference type="RefSeq" id="WP_224610889.1">
    <property type="nucleotide sequence ID" value="NZ_JAIQXV010000016.1"/>
</dbReference>
<evidence type="ECO:0000313" key="1">
    <source>
        <dbReference type="EMBL" id="MFC6662566.1"/>
    </source>
</evidence>
<name>A0ABW1ZNU8_9DEIO</name>
<proteinExistence type="predicted"/>
<organism evidence="1 2">
    <name type="scientific">Deinococcus multiflagellatus</name>
    <dbReference type="NCBI Taxonomy" id="1656887"/>
    <lineage>
        <taxon>Bacteria</taxon>
        <taxon>Thermotogati</taxon>
        <taxon>Deinococcota</taxon>
        <taxon>Deinococci</taxon>
        <taxon>Deinococcales</taxon>
        <taxon>Deinococcaceae</taxon>
        <taxon>Deinococcus</taxon>
    </lineage>
</organism>
<comment type="caution">
    <text evidence="1">The sequence shown here is derived from an EMBL/GenBank/DDBJ whole genome shotgun (WGS) entry which is preliminary data.</text>
</comment>
<sequence length="166" mass="18192">MRPAHPTCLRVSELLSSPFDQVLVTAQLFAPDGALLCPGLTYLLVRRRGLWQVQVWHPTDPAPQTRLPTYRLHLSAHDLRRAHLRRAHPQPGWLPWGRAGALLLVGTFAAAQGTASHGGLDAEVLLSGLAAMLLVAWPVRPFCPRTFVGRLQVSPWSADAYGVLSD</sequence>